<name>L1KQZ0_9ACTN</name>
<organism evidence="2 3">
    <name type="scientific">Streptomyces ipomoeae 91-03</name>
    <dbReference type="NCBI Taxonomy" id="698759"/>
    <lineage>
        <taxon>Bacteria</taxon>
        <taxon>Bacillati</taxon>
        <taxon>Actinomycetota</taxon>
        <taxon>Actinomycetes</taxon>
        <taxon>Kitasatosporales</taxon>
        <taxon>Streptomycetaceae</taxon>
        <taxon>Streptomyces</taxon>
    </lineage>
</organism>
<protein>
    <submittedName>
        <fullName evidence="2">Uncharacterized protein</fullName>
    </submittedName>
</protein>
<accession>L1KQZ0</accession>
<dbReference type="AlphaFoldDB" id="L1KQZ0"/>
<reference evidence="2 3" key="1">
    <citation type="submission" date="2012-11" db="EMBL/GenBank/DDBJ databases">
        <authorList>
            <person name="Huguet-Tapia J.C."/>
            <person name="Durkin A.S."/>
            <person name="Pettis G.S."/>
            <person name="Badger J.H."/>
        </authorList>
    </citation>
    <scope>NUCLEOTIDE SEQUENCE [LARGE SCALE GENOMIC DNA]</scope>
    <source>
        <strain evidence="2 3">91-03</strain>
    </source>
</reference>
<proteinExistence type="predicted"/>
<dbReference type="Proteomes" id="UP000010411">
    <property type="component" value="Unassembled WGS sequence"/>
</dbReference>
<dbReference type="EMBL" id="AEJC01000490">
    <property type="protein sequence ID" value="EKX62768.1"/>
    <property type="molecule type" value="Genomic_DNA"/>
</dbReference>
<dbReference type="PATRIC" id="fig|698759.3.peg.6547"/>
<evidence type="ECO:0000256" key="1">
    <source>
        <dbReference type="SAM" id="MobiDB-lite"/>
    </source>
</evidence>
<sequence>MLARLRPLTERGTAVVPIAMLMADGGDKSSALVHDTVFAAVMITCNGSVGLPLPARRFTAHGLAVFNPEMHRCRPRHDRGPGHAQPDAPGRRPQGPVRAVRGDPDRAPPGLLPADHPARRGDHRKRPRRGAVGPQRRLVLLPETVAAPRTAAVCRPLTPSWPPPPRP</sequence>
<evidence type="ECO:0000313" key="2">
    <source>
        <dbReference type="EMBL" id="EKX62768.1"/>
    </source>
</evidence>
<keyword evidence="3" id="KW-1185">Reference proteome</keyword>
<feature type="region of interest" description="Disordered" evidence="1">
    <location>
        <begin position="72"/>
        <end position="140"/>
    </location>
</feature>
<gene>
    <name evidence="2" type="ORF">STRIP9103_02115</name>
</gene>
<comment type="caution">
    <text evidence="2">The sequence shown here is derived from an EMBL/GenBank/DDBJ whole genome shotgun (WGS) entry which is preliminary data.</text>
</comment>
<evidence type="ECO:0000313" key="3">
    <source>
        <dbReference type="Proteomes" id="UP000010411"/>
    </source>
</evidence>